<evidence type="ECO:0000313" key="3">
    <source>
        <dbReference type="Proteomes" id="UP001596405"/>
    </source>
</evidence>
<dbReference type="Proteomes" id="UP001596405">
    <property type="component" value="Unassembled WGS sequence"/>
</dbReference>
<reference evidence="3" key="1">
    <citation type="journal article" date="2019" name="Int. J. Syst. Evol. Microbiol.">
        <title>The Global Catalogue of Microorganisms (GCM) 10K type strain sequencing project: providing services to taxonomists for standard genome sequencing and annotation.</title>
        <authorList>
            <consortium name="The Broad Institute Genomics Platform"/>
            <consortium name="The Broad Institute Genome Sequencing Center for Infectious Disease"/>
            <person name="Wu L."/>
            <person name="Ma J."/>
        </authorList>
    </citation>
    <scope>NUCLEOTIDE SEQUENCE [LARGE SCALE GENOMIC DNA]</scope>
    <source>
        <strain evidence="3">CGMCC 4.7393</strain>
    </source>
</reference>
<protein>
    <submittedName>
        <fullName evidence="2">Uncharacterized protein</fullName>
    </submittedName>
</protein>
<keyword evidence="3" id="KW-1185">Reference proteome</keyword>
<dbReference type="EMBL" id="JBHSYQ010000004">
    <property type="protein sequence ID" value="MFC6998067.1"/>
    <property type="molecule type" value="Genomic_DNA"/>
</dbReference>
<sequence length="69" mass="7665">MKAIVLTSYRDKHTRKVHTAGDKVTLTPERHAELSALGYVSTEEAPAKKESKPGAKRKTKEDKTAKDTK</sequence>
<evidence type="ECO:0000256" key="1">
    <source>
        <dbReference type="SAM" id="MobiDB-lite"/>
    </source>
</evidence>
<evidence type="ECO:0000313" key="2">
    <source>
        <dbReference type="EMBL" id="MFC6998067.1"/>
    </source>
</evidence>
<proteinExistence type="predicted"/>
<dbReference type="RefSeq" id="WP_066621685.1">
    <property type="nucleotide sequence ID" value="NZ_JBHSYQ010000004.1"/>
</dbReference>
<organism evidence="2 3">
    <name type="scientific">Rufibacter roseus</name>
    <dbReference type="NCBI Taxonomy" id="1567108"/>
    <lineage>
        <taxon>Bacteria</taxon>
        <taxon>Pseudomonadati</taxon>
        <taxon>Bacteroidota</taxon>
        <taxon>Cytophagia</taxon>
        <taxon>Cytophagales</taxon>
        <taxon>Hymenobacteraceae</taxon>
        <taxon>Rufibacter</taxon>
    </lineage>
</organism>
<comment type="caution">
    <text evidence="2">The sequence shown here is derived from an EMBL/GenBank/DDBJ whole genome shotgun (WGS) entry which is preliminary data.</text>
</comment>
<name>A0ABW2DNE8_9BACT</name>
<feature type="region of interest" description="Disordered" evidence="1">
    <location>
        <begin position="37"/>
        <end position="69"/>
    </location>
</feature>
<feature type="compositionally biased region" description="Basic and acidic residues" evidence="1">
    <location>
        <begin position="45"/>
        <end position="69"/>
    </location>
</feature>
<gene>
    <name evidence="2" type="ORF">ACFQHR_10555</name>
</gene>
<accession>A0ABW2DNE8</accession>